<evidence type="ECO:0000256" key="2">
    <source>
        <dbReference type="SAM" id="MobiDB-lite"/>
    </source>
</evidence>
<dbReference type="EMBL" id="ASPP01029596">
    <property type="protein sequence ID" value="ETO04264.1"/>
    <property type="molecule type" value="Genomic_DNA"/>
</dbReference>
<protein>
    <submittedName>
        <fullName evidence="3">Uncharacterized protein</fullName>
    </submittedName>
</protein>
<dbReference type="Proteomes" id="UP000023152">
    <property type="component" value="Unassembled WGS sequence"/>
</dbReference>
<name>X6LRK4_RETFI</name>
<evidence type="ECO:0000313" key="3">
    <source>
        <dbReference type="EMBL" id="ETO04264.1"/>
    </source>
</evidence>
<proteinExistence type="predicted"/>
<keyword evidence="1" id="KW-0175">Coiled coil</keyword>
<comment type="caution">
    <text evidence="3">The sequence shown here is derived from an EMBL/GenBank/DDBJ whole genome shotgun (WGS) entry which is preliminary data.</text>
</comment>
<dbReference type="AlphaFoldDB" id="X6LRK4"/>
<evidence type="ECO:0000313" key="4">
    <source>
        <dbReference type="Proteomes" id="UP000023152"/>
    </source>
</evidence>
<feature type="region of interest" description="Disordered" evidence="2">
    <location>
        <begin position="158"/>
        <end position="183"/>
    </location>
</feature>
<feature type="compositionally biased region" description="Polar residues" evidence="2">
    <location>
        <begin position="168"/>
        <end position="183"/>
    </location>
</feature>
<feature type="coiled-coil region" evidence="1">
    <location>
        <begin position="10"/>
        <end position="78"/>
    </location>
</feature>
<keyword evidence="4" id="KW-1185">Reference proteome</keyword>
<sequence length="262" mass="30273">MKMRWKKERVRQLEFSLEHAKETRAEWEEEKAEVTSKALPKQVTVSDVNIVQSLSSLHNSLSRQLQKINQELQHHIEVDPVYSHNKIKDKMMYYLMFTKKKKKKKKKGKMNTRWKTEDELEELKTSQLEANMDQLPLANKWTELEQQIQQGQEINTTASAQTKEKSGIENSLAPSVQSSSEQDISNGSLENALEVDDVTTLGGDVLGGHFRQINGLLKMQQKEIYTQLDYSNTGIADILRDIKKNAQDQQDLMVHFITKKKT</sequence>
<organism evidence="3 4">
    <name type="scientific">Reticulomyxa filosa</name>
    <dbReference type="NCBI Taxonomy" id="46433"/>
    <lineage>
        <taxon>Eukaryota</taxon>
        <taxon>Sar</taxon>
        <taxon>Rhizaria</taxon>
        <taxon>Retaria</taxon>
        <taxon>Foraminifera</taxon>
        <taxon>Monothalamids</taxon>
        <taxon>Reticulomyxidae</taxon>
        <taxon>Reticulomyxa</taxon>
    </lineage>
</organism>
<evidence type="ECO:0000256" key="1">
    <source>
        <dbReference type="SAM" id="Coils"/>
    </source>
</evidence>
<gene>
    <name evidence="3" type="ORF">RFI_33132</name>
</gene>
<reference evidence="3 4" key="1">
    <citation type="journal article" date="2013" name="Curr. Biol.">
        <title>The Genome of the Foraminiferan Reticulomyxa filosa.</title>
        <authorList>
            <person name="Glockner G."/>
            <person name="Hulsmann N."/>
            <person name="Schleicher M."/>
            <person name="Noegel A.A."/>
            <person name="Eichinger L."/>
            <person name="Gallinger C."/>
            <person name="Pawlowski J."/>
            <person name="Sierra R."/>
            <person name="Euteneuer U."/>
            <person name="Pillet L."/>
            <person name="Moustafa A."/>
            <person name="Platzer M."/>
            <person name="Groth M."/>
            <person name="Szafranski K."/>
            <person name="Schliwa M."/>
        </authorList>
    </citation>
    <scope>NUCLEOTIDE SEQUENCE [LARGE SCALE GENOMIC DNA]</scope>
</reference>
<accession>X6LRK4</accession>